<proteinExistence type="predicted"/>
<feature type="compositionally biased region" description="Basic and acidic residues" evidence="1">
    <location>
        <begin position="761"/>
        <end position="788"/>
    </location>
</feature>
<accession>A0A0N1PAK0</accession>
<dbReference type="OrthoDB" id="249380at2759"/>
<organism evidence="2 3">
    <name type="scientific">Leptomonas seymouri</name>
    <dbReference type="NCBI Taxonomy" id="5684"/>
    <lineage>
        <taxon>Eukaryota</taxon>
        <taxon>Discoba</taxon>
        <taxon>Euglenozoa</taxon>
        <taxon>Kinetoplastea</taxon>
        <taxon>Metakinetoplastina</taxon>
        <taxon>Trypanosomatida</taxon>
        <taxon>Trypanosomatidae</taxon>
        <taxon>Leishmaniinae</taxon>
        <taxon>Leptomonas</taxon>
    </lineage>
</organism>
<feature type="compositionally biased region" description="Acidic residues" evidence="1">
    <location>
        <begin position="789"/>
        <end position="798"/>
    </location>
</feature>
<feature type="compositionally biased region" description="Low complexity" evidence="1">
    <location>
        <begin position="181"/>
        <end position="194"/>
    </location>
</feature>
<gene>
    <name evidence="2" type="ORF">ABL78_7320</name>
</gene>
<protein>
    <submittedName>
        <fullName evidence="2">Uncharacterized protein</fullName>
    </submittedName>
</protein>
<feature type="compositionally biased region" description="Basic and acidic residues" evidence="1">
    <location>
        <begin position="639"/>
        <end position="653"/>
    </location>
</feature>
<evidence type="ECO:0000313" key="3">
    <source>
        <dbReference type="Proteomes" id="UP000038009"/>
    </source>
</evidence>
<feature type="compositionally biased region" description="Polar residues" evidence="1">
    <location>
        <begin position="235"/>
        <end position="259"/>
    </location>
</feature>
<feature type="compositionally biased region" description="Low complexity" evidence="1">
    <location>
        <begin position="204"/>
        <end position="217"/>
    </location>
</feature>
<feature type="region of interest" description="Disordered" evidence="1">
    <location>
        <begin position="748"/>
        <end position="798"/>
    </location>
</feature>
<reference evidence="2 3" key="1">
    <citation type="journal article" date="2015" name="PLoS Pathog.">
        <title>Leptomonas seymouri: Adaptations to the Dixenous Life Cycle Analyzed by Genome Sequencing, Transcriptome Profiling and Co-infection with Leishmania donovani.</title>
        <authorList>
            <person name="Kraeva N."/>
            <person name="Butenko A."/>
            <person name="Hlavacova J."/>
            <person name="Kostygov A."/>
            <person name="Myskova J."/>
            <person name="Grybchuk D."/>
            <person name="Lestinova T."/>
            <person name="Votypka J."/>
            <person name="Volf P."/>
            <person name="Opperdoes F."/>
            <person name="Flegontov P."/>
            <person name="Lukes J."/>
            <person name="Yurchenko V."/>
        </authorList>
    </citation>
    <scope>NUCLEOTIDE SEQUENCE [LARGE SCALE GENOMIC DNA]</scope>
    <source>
        <strain evidence="2 3">ATCC 30220</strain>
    </source>
</reference>
<comment type="caution">
    <text evidence="2">The sequence shown here is derived from an EMBL/GenBank/DDBJ whole genome shotgun (WGS) entry which is preliminary data.</text>
</comment>
<dbReference type="Gene3D" id="3.30.160.360">
    <property type="match status" value="1"/>
</dbReference>
<dbReference type="Proteomes" id="UP000038009">
    <property type="component" value="Unassembled WGS sequence"/>
</dbReference>
<feature type="region of interest" description="Disordered" evidence="1">
    <location>
        <begin position="612"/>
        <end position="684"/>
    </location>
</feature>
<keyword evidence="3" id="KW-1185">Reference proteome</keyword>
<evidence type="ECO:0000256" key="1">
    <source>
        <dbReference type="SAM" id="MobiDB-lite"/>
    </source>
</evidence>
<feature type="compositionally biased region" description="Polar residues" evidence="1">
    <location>
        <begin position="666"/>
        <end position="682"/>
    </location>
</feature>
<dbReference type="VEuPathDB" id="TriTrypDB:Lsey_0344_0070"/>
<feature type="region of interest" description="Disordered" evidence="1">
    <location>
        <begin position="392"/>
        <end position="434"/>
    </location>
</feature>
<name>A0A0N1PAK0_LEPSE</name>
<feature type="region of interest" description="Disordered" evidence="1">
    <location>
        <begin position="181"/>
        <end position="336"/>
    </location>
</feature>
<dbReference type="OMA" id="FTATIRW"/>
<feature type="region of interest" description="Disordered" evidence="1">
    <location>
        <begin position="450"/>
        <end position="524"/>
    </location>
</feature>
<evidence type="ECO:0000313" key="2">
    <source>
        <dbReference type="EMBL" id="KPI83648.1"/>
    </source>
</evidence>
<sequence>MLHVVSIGRIVQDPACYSLFTGKPVVYPDHYTVHRAIFSSPVSITKPTFLYKATSAGAAAVAAQAMPTPFFVATISVVPASDTAGASLRFHLTRSDRPAERVYTGTTSATTVWREALEDALRDFPDERAQLLVPSDSKGHLQVNGIRLFGLHLKEVQEELMALPGGAEAFEAAAAALHAAGGHVSPQASQPSPSTTKAAERRNSSTSPSGGAPGARPASRKRSSRAASAEKDAALSNSNNITVTSVMDDATSNSNSQPPSVVAVTPVKPKRPRKPRADGAATFQMPSTGLQEAVGGVEGSGSGAIPPPPPPSKRRRSSVKRNTNSSGQAESAAPASSTFAAASTAVAPAAMAACPDCGLTGTPFCAATGMPHELPPCPACGLRTAFCPVSGQPHAAATPRENRQRGEVHLPGSSRKPRRRAAAAKMGQQLPPQASGDTVEMIVVNTQDGSENPFVTEHSAAAGDAAKKSRRKRVRTASTAEDAVNGDAVDAPTEVATADGSAPARPRRGRGTKSEGAATSAAKKAAAVSANGDAVAAAPPPLSLEGDQPLYELAKRSVYIYPPLRPPLSTRAHHRAAQLLQETWKAQYDDGPVLPPAVAAVPLTFVPAKRPVGAAEAGGGGGAPRARRRGRGAAAAAVKGEENANRDAVKDAAEQEQLGEETEGESSATARSGTAGLPTSPSVPAALSTMVHPLEVTQLSTSVAGKRLTRFLLQYASERSQFDLLRSRAAVTTAAGGSAERRFIKGRSPANGEGIEEGGDAVEKADTHEEGAELKTAATEHTDMVKSEPDEEMGVPAV</sequence>
<dbReference type="EMBL" id="LJSK01000344">
    <property type="protein sequence ID" value="KPI83648.1"/>
    <property type="molecule type" value="Genomic_DNA"/>
</dbReference>
<dbReference type="AlphaFoldDB" id="A0A0N1PAK0"/>